<feature type="transmembrane region" description="Helical" evidence="8">
    <location>
        <begin position="38"/>
        <end position="58"/>
    </location>
</feature>
<dbReference type="Pfam" id="PF12911">
    <property type="entry name" value="OppC_N"/>
    <property type="match status" value="1"/>
</dbReference>
<dbReference type="RefSeq" id="WP_149475236.1">
    <property type="nucleotide sequence ID" value="NZ_JAGGMB010000001.1"/>
</dbReference>
<keyword evidence="4 8" id="KW-0812">Transmembrane</keyword>
<evidence type="ECO:0000256" key="5">
    <source>
        <dbReference type="ARBA" id="ARBA00022989"/>
    </source>
</evidence>
<evidence type="ECO:0000256" key="3">
    <source>
        <dbReference type="ARBA" id="ARBA00022475"/>
    </source>
</evidence>
<sequence length="300" mass="32438">MSQSTEHIENTRTVIKPPNPRFKNWKIVYRKLKKNKSAMVGGFLILFLIIVAIIGPYFTPYAPSTQDILNKLQSPSADHWLGTDNFGRDIFSRIIHGTHLTLIVGFFSVLLGGAAGVLIGITAGYYGGRIDSILMRLMDILLAFPSILLALAIVTVLGGSLQNVIIAVAISSVPVFARIVRGSTLSVKKLEYIDAMRALGASDARIIFKHIFPNITSPIIVQATLNIATAILSASGLSFLGLGAQPPQPEWGAMLSDGRNFLYNAPHVALFPGLAIVLVVLAFNMLGDGLRDAFDPKTKE</sequence>
<dbReference type="PROSITE" id="PS50928">
    <property type="entry name" value="ABC_TM1"/>
    <property type="match status" value="1"/>
</dbReference>
<feature type="transmembrane region" description="Helical" evidence="8">
    <location>
        <begin position="164"/>
        <end position="180"/>
    </location>
</feature>
<reference evidence="10" key="1">
    <citation type="submission" date="2021-03" db="EMBL/GenBank/DDBJ databases">
        <title>Genomic Encyclopedia of Type Strains, Phase IV (KMG-IV): sequencing the most valuable type-strain genomes for metagenomic binning, comparative biology and taxonomic classification.</title>
        <authorList>
            <person name="Goeker M."/>
        </authorList>
    </citation>
    <scope>NUCLEOTIDE SEQUENCE</scope>
    <source>
        <strain evidence="10">DSM 107338</strain>
    </source>
</reference>
<feature type="transmembrane region" description="Helical" evidence="8">
    <location>
        <begin position="261"/>
        <end position="283"/>
    </location>
</feature>
<gene>
    <name evidence="10" type="ORF">J2Z64_000523</name>
</gene>
<dbReference type="SUPFAM" id="SSF161098">
    <property type="entry name" value="MetI-like"/>
    <property type="match status" value="1"/>
</dbReference>
<dbReference type="Gene3D" id="1.10.3720.10">
    <property type="entry name" value="MetI-like"/>
    <property type="match status" value="1"/>
</dbReference>
<comment type="subcellular location">
    <subcellularLocation>
        <location evidence="1 8">Cell membrane</location>
        <topology evidence="1 8">Multi-pass membrane protein</topology>
    </subcellularLocation>
</comment>
<comment type="caution">
    <text evidence="10">The sequence shown here is derived from an EMBL/GenBank/DDBJ whole genome shotgun (WGS) entry which is preliminary data.</text>
</comment>
<evidence type="ECO:0000256" key="4">
    <source>
        <dbReference type="ARBA" id="ARBA00022692"/>
    </source>
</evidence>
<dbReference type="InterPro" id="IPR053385">
    <property type="entry name" value="ABC_transport_permease"/>
</dbReference>
<dbReference type="NCBIfam" id="NF045474">
    <property type="entry name" value="Opp2C"/>
    <property type="match status" value="1"/>
</dbReference>
<evidence type="ECO:0000256" key="7">
    <source>
        <dbReference type="ARBA" id="ARBA00024202"/>
    </source>
</evidence>
<name>A0A9X0YR11_9BACI</name>
<dbReference type="AlphaFoldDB" id="A0A9X0YR11"/>
<evidence type="ECO:0000256" key="1">
    <source>
        <dbReference type="ARBA" id="ARBA00004651"/>
    </source>
</evidence>
<evidence type="ECO:0000313" key="10">
    <source>
        <dbReference type="EMBL" id="MBP2076312.1"/>
    </source>
</evidence>
<dbReference type="GO" id="GO:0005886">
    <property type="term" value="C:plasma membrane"/>
    <property type="evidence" value="ECO:0007669"/>
    <property type="project" value="UniProtKB-SubCell"/>
</dbReference>
<evidence type="ECO:0000313" key="11">
    <source>
        <dbReference type="Proteomes" id="UP001138793"/>
    </source>
</evidence>
<dbReference type="CDD" id="cd06261">
    <property type="entry name" value="TM_PBP2"/>
    <property type="match status" value="1"/>
</dbReference>
<evidence type="ECO:0000256" key="8">
    <source>
        <dbReference type="RuleBase" id="RU363032"/>
    </source>
</evidence>
<dbReference type="InterPro" id="IPR000515">
    <property type="entry name" value="MetI-like"/>
</dbReference>
<dbReference type="Pfam" id="PF00528">
    <property type="entry name" value="BPD_transp_1"/>
    <property type="match status" value="1"/>
</dbReference>
<evidence type="ECO:0000259" key="9">
    <source>
        <dbReference type="PROSITE" id="PS50928"/>
    </source>
</evidence>
<protein>
    <submittedName>
        <fullName evidence="10">Peptide/nickel transport system permease protein</fullName>
    </submittedName>
</protein>
<keyword evidence="11" id="KW-1185">Reference proteome</keyword>
<feature type="transmembrane region" description="Helical" evidence="8">
    <location>
        <begin position="102"/>
        <end position="128"/>
    </location>
</feature>
<proteinExistence type="inferred from homology"/>
<keyword evidence="2 8" id="KW-0813">Transport</keyword>
<organism evidence="10 11">
    <name type="scientific">Oceanobacillus polygoni</name>
    <dbReference type="NCBI Taxonomy" id="1235259"/>
    <lineage>
        <taxon>Bacteria</taxon>
        <taxon>Bacillati</taxon>
        <taxon>Bacillota</taxon>
        <taxon>Bacilli</taxon>
        <taxon>Bacillales</taxon>
        <taxon>Bacillaceae</taxon>
        <taxon>Oceanobacillus</taxon>
    </lineage>
</organism>
<dbReference type="EMBL" id="JAGGMB010000001">
    <property type="protein sequence ID" value="MBP2076312.1"/>
    <property type="molecule type" value="Genomic_DNA"/>
</dbReference>
<dbReference type="Proteomes" id="UP001138793">
    <property type="component" value="Unassembled WGS sequence"/>
</dbReference>
<comment type="similarity">
    <text evidence="7">Belongs to the binding-protein-dependent transport system permease family. OppBC subfamily.</text>
</comment>
<keyword evidence="3" id="KW-1003">Cell membrane</keyword>
<dbReference type="GO" id="GO:0055085">
    <property type="term" value="P:transmembrane transport"/>
    <property type="evidence" value="ECO:0007669"/>
    <property type="project" value="InterPro"/>
</dbReference>
<dbReference type="InterPro" id="IPR035906">
    <property type="entry name" value="MetI-like_sf"/>
</dbReference>
<feature type="transmembrane region" description="Helical" evidence="8">
    <location>
        <begin position="140"/>
        <end position="158"/>
    </location>
</feature>
<evidence type="ECO:0000256" key="6">
    <source>
        <dbReference type="ARBA" id="ARBA00023136"/>
    </source>
</evidence>
<dbReference type="InterPro" id="IPR050366">
    <property type="entry name" value="BP-dependent_transpt_permease"/>
</dbReference>
<dbReference type="PANTHER" id="PTHR43386:SF1">
    <property type="entry name" value="D,D-DIPEPTIDE TRANSPORT SYSTEM PERMEASE PROTEIN DDPC-RELATED"/>
    <property type="match status" value="1"/>
</dbReference>
<feature type="domain" description="ABC transmembrane type-1" evidence="9">
    <location>
        <begin position="98"/>
        <end position="287"/>
    </location>
</feature>
<keyword evidence="5 8" id="KW-1133">Transmembrane helix</keyword>
<accession>A0A9X0YR11</accession>
<dbReference type="PANTHER" id="PTHR43386">
    <property type="entry name" value="OLIGOPEPTIDE TRANSPORT SYSTEM PERMEASE PROTEIN APPC"/>
    <property type="match status" value="1"/>
</dbReference>
<dbReference type="InterPro" id="IPR025966">
    <property type="entry name" value="OppC_N"/>
</dbReference>
<feature type="transmembrane region" description="Helical" evidence="8">
    <location>
        <begin position="219"/>
        <end position="241"/>
    </location>
</feature>
<keyword evidence="6 8" id="KW-0472">Membrane</keyword>
<evidence type="ECO:0000256" key="2">
    <source>
        <dbReference type="ARBA" id="ARBA00022448"/>
    </source>
</evidence>
<dbReference type="OrthoDB" id="9797472at2"/>